<dbReference type="InterPro" id="IPR019734">
    <property type="entry name" value="TPR_rpt"/>
</dbReference>
<feature type="compositionally biased region" description="Polar residues" evidence="2">
    <location>
        <begin position="44"/>
        <end position="54"/>
    </location>
</feature>
<organism evidence="5 6">
    <name type="scientific">Neomoorella glycerini</name>
    <dbReference type="NCBI Taxonomy" id="55779"/>
    <lineage>
        <taxon>Bacteria</taxon>
        <taxon>Bacillati</taxon>
        <taxon>Bacillota</taxon>
        <taxon>Clostridia</taxon>
        <taxon>Neomoorellales</taxon>
        <taxon>Neomoorellaceae</taxon>
        <taxon>Neomoorella</taxon>
    </lineage>
</organism>
<evidence type="ECO:0000313" key="6">
    <source>
        <dbReference type="Proteomes" id="UP000425916"/>
    </source>
</evidence>
<evidence type="ECO:0000256" key="2">
    <source>
        <dbReference type="SAM" id="MobiDB-lite"/>
    </source>
</evidence>
<feature type="signal peptide" evidence="3">
    <location>
        <begin position="1"/>
        <end position="26"/>
    </location>
</feature>
<dbReference type="AlphaFoldDB" id="A0A6I5ZSM5"/>
<dbReference type="Proteomes" id="UP000425916">
    <property type="component" value="Chromosome"/>
</dbReference>
<evidence type="ECO:0000313" key="5">
    <source>
        <dbReference type="EMBL" id="QGP92736.1"/>
    </source>
</evidence>
<keyword evidence="6" id="KW-1185">Reference proteome</keyword>
<feature type="domain" description="Copper amine oxidase-like N-terminal" evidence="4">
    <location>
        <begin position="205"/>
        <end position="307"/>
    </location>
</feature>
<dbReference type="Gene3D" id="1.25.40.10">
    <property type="entry name" value="Tetratricopeptide repeat domain"/>
    <property type="match status" value="1"/>
</dbReference>
<accession>A0A6I5ZSM5</accession>
<reference evidence="5 6" key="1">
    <citation type="submission" date="2019-11" db="EMBL/GenBank/DDBJ databases">
        <title>Genome sequence of Moorella glycerini DSM11254.</title>
        <authorList>
            <person name="Poehlein A."/>
            <person name="Boeer T."/>
            <person name="Daniel R."/>
        </authorList>
    </citation>
    <scope>NUCLEOTIDE SEQUENCE [LARGE SCALE GENOMIC DNA]</scope>
    <source>
        <strain evidence="5 6">DSM 11254</strain>
    </source>
</reference>
<dbReference type="InterPro" id="IPR036582">
    <property type="entry name" value="Mao_N_sf"/>
</dbReference>
<dbReference type="InterPro" id="IPR012854">
    <property type="entry name" value="Cu_amine_oxidase-like_N"/>
</dbReference>
<dbReference type="SUPFAM" id="SSF55383">
    <property type="entry name" value="Copper amine oxidase, domain N"/>
    <property type="match status" value="2"/>
</dbReference>
<protein>
    <recommendedName>
        <fullName evidence="4">Copper amine oxidase-like N-terminal domain-containing protein</fullName>
    </recommendedName>
</protein>
<feature type="repeat" description="TPR" evidence="1">
    <location>
        <begin position="149"/>
        <end position="182"/>
    </location>
</feature>
<dbReference type="Pfam" id="PF13428">
    <property type="entry name" value="TPR_14"/>
    <property type="match status" value="1"/>
</dbReference>
<keyword evidence="3" id="KW-0732">Signal</keyword>
<dbReference type="Pfam" id="PF07833">
    <property type="entry name" value="Cu_amine_oxidN1"/>
    <property type="match status" value="1"/>
</dbReference>
<feature type="compositionally biased region" description="Basic and acidic residues" evidence="2">
    <location>
        <begin position="55"/>
        <end position="71"/>
    </location>
</feature>
<proteinExistence type="predicted"/>
<dbReference type="SMART" id="SM00028">
    <property type="entry name" value="TPR"/>
    <property type="match status" value="1"/>
</dbReference>
<dbReference type="SUPFAM" id="SSF48452">
    <property type="entry name" value="TPR-like"/>
    <property type="match status" value="1"/>
</dbReference>
<evidence type="ECO:0000256" key="1">
    <source>
        <dbReference type="PROSITE-ProRule" id="PRU00339"/>
    </source>
</evidence>
<dbReference type="PROSITE" id="PS50005">
    <property type="entry name" value="TPR"/>
    <property type="match status" value="1"/>
</dbReference>
<evidence type="ECO:0000256" key="3">
    <source>
        <dbReference type="SAM" id="SignalP"/>
    </source>
</evidence>
<dbReference type="InterPro" id="IPR011990">
    <property type="entry name" value="TPR-like_helical_dom_sf"/>
</dbReference>
<name>A0A6I5ZSM5_9FIRM</name>
<feature type="chain" id="PRO_5039145330" description="Copper amine oxidase-like N-terminal domain-containing protein" evidence="3">
    <location>
        <begin position="27"/>
        <end position="312"/>
    </location>
</feature>
<dbReference type="Gene3D" id="3.30.457.10">
    <property type="entry name" value="Copper amine oxidase-like, N-terminal domain"/>
    <property type="match status" value="1"/>
</dbReference>
<feature type="region of interest" description="Disordered" evidence="2">
    <location>
        <begin position="44"/>
        <end position="71"/>
    </location>
</feature>
<keyword evidence="1" id="KW-0802">TPR repeat</keyword>
<gene>
    <name evidence="5" type="ORF">MGLY_21260</name>
</gene>
<sequence>MLKARGLLARVAVLVLAFFLVLPAWAKAQENQLSSQSQVQLEAAEQNQDQVADQNQEREREREHLKGQRGKSVAEHVYKGVANALLHVKNPVARAALTAILEGKSVAEAVYEAKAQLLSLKDADEVASVTEQLESAVEADKALDASTRAQLKKQLGVMYLKGGKFKKARELLEAVLEQEPNDEEAYKQLDQAFAASGELQVKVFVKGKGLQFDVPPRIENDRVLIPVRFLAEGLGATVNYDNGEVIIKNRGSTIRLVIGSNKALVDGVTVNLDVPAQVVDGRTLVPLRFVSEKFKAKVDYFGGSNLVAVQPL</sequence>
<evidence type="ECO:0000259" key="4">
    <source>
        <dbReference type="Pfam" id="PF07833"/>
    </source>
</evidence>
<dbReference type="RefSeq" id="WP_170291029.1">
    <property type="nucleotide sequence ID" value="NZ_CP046244.1"/>
</dbReference>
<dbReference type="EMBL" id="CP046244">
    <property type="protein sequence ID" value="QGP92736.1"/>
    <property type="molecule type" value="Genomic_DNA"/>
</dbReference>